<name>A0ABS6BJ90_9SPHN</name>
<comment type="caution">
    <text evidence="2">The sequence shown here is derived from an EMBL/GenBank/DDBJ whole genome shotgun (WGS) entry which is preliminary data.</text>
</comment>
<keyword evidence="3" id="KW-1185">Reference proteome</keyword>
<organism evidence="2 3">
    <name type="scientific">Sphingomonas quercus</name>
    <dbReference type="NCBI Taxonomy" id="2842451"/>
    <lineage>
        <taxon>Bacteria</taxon>
        <taxon>Pseudomonadati</taxon>
        <taxon>Pseudomonadota</taxon>
        <taxon>Alphaproteobacteria</taxon>
        <taxon>Sphingomonadales</taxon>
        <taxon>Sphingomonadaceae</taxon>
        <taxon>Sphingomonas</taxon>
    </lineage>
</organism>
<reference evidence="2 3" key="1">
    <citation type="submission" date="2021-06" db="EMBL/GenBank/DDBJ databases">
        <title>Sphingomonas sp. XMGL2, whole genome shotgun sequencing project.</title>
        <authorList>
            <person name="Zhao G."/>
            <person name="Shen L."/>
        </authorList>
    </citation>
    <scope>NUCLEOTIDE SEQUENCE [LARGE SCALE GENOMIC DNA]</scope>
    <source>
        <strain evidence="2 3">XMGL2</strain>
    </source>
</reference>
<feature type="region of interest" description="Disordered" evidence="1">
    <location>
        <begin position="94"/>
        <end position="121"/>
    </location>
</feature>
<dbReference type="Pfam" id="PF11233">
    <property type="entry name" value="DUF3035"/>
    <property type="match status" value="1"/>
</dbReference>
<evidence type="ECO:0000313" key="3">
    <source>
        <dbReference type="Proteomes" id="UP000776276"/>
    </source>
</evidence>
<proteinExistence type="predicted"/>
<dbReference type="InterPro" id="IPR021395">
    <property type="entry name" value="DUF3035"/>
</dbReference>
<evidence type="ECO:0000256" key="1">
    <source>
        <dbReference type="SAM" id="MobiDB-lite"/>
    </source>
</evidence>
<dbReference type="Proteomes" id="UP000776276">
    <property type="component" value="Unassembled WGS sequence"/>
</dbReference>
<protein>
    <submittedName>
        <fullName evidence="2">DUF3035 domain-containing protein</fullName>
    </submittedName>
</protein>
<dbReference type="RefSeq" id="WP_216321234.1">
    <property type="nucleotide sequence ID" value="NZ_JAHKRT010000002.1"/>
</dbReference>
<sequence>MRKVVVVVGLVAAAGTLASCGGHKGGVFAGRAGPDELAVSRQQPLVIPPDFNLVPPRPGAPRPQEADSSTQALQAMFGGQAQRSETEKAVLSAAGAGRAEEGIRSTAGDPATETVNKGQTTRDILNAPAAQGKEATVQTGQQPK</sequence>
<dbReference type="EMBL" id="JAHKRT010000002">
    <property type="protein sequence ID" value="MBU3077289.1"/>
    <property type="molecule type" value="Genomic_DNA"/>
</dbReference>
<evidence type="ECO:0000313" key="2">
    <source>
        <dbReference type="EMBL" id="MBU3077289.1"/>
    </source>
</evidence>
<accession>A0ABS6BJ90</accession>
<dbReference type="PROSITE" id="PS51257">
    <property type="entry name" value="PROKAR_LIPOPROTEIN"/>
    <property type="match status" value="1"/>
</dbReference>
<gene>
    <name evidence="2" type="ORF">KOF26_05350</name>
</gene>